<dbReference type="InterPro" id="IPR005632">
    <property type="entry name" value="Chaperone_Skp"/>
</dbReference>
<dbReference type="PROSITE" id="PS51257">
    <property type="entry name" value="PROKAR_LIPOPROTEIN"/>
    <property type="match status" value="1"/>
</dbReference>
<evidence type="ECO:0000313" key="6">
    <source>
        <dbReference type="Proteomes" id="UP001474120"/>
    </source>
</evidence>
<organism evidence="5 6">
    <name type="scientific">Lutimonas vermicola</name>
    <dbReference type="NCBI Taxonomy" id="414288"/>
    <lineage>
        <taxon>Bacteria</taxon>
        <taxon>Pseudomonadati</taxon>
        <taxon>Bacteroidota</taxon>
        <taxon>Flavobacteriia</taxon>
        <taxon>Flavobacteriales</taxon>
        <taxon>Flavobacteriaceae</taxon>
        <taxon>Lutimonas</taxon>
    </lineage>
</organism>
<dbReference type="RefSeq" id="WP_342160998.1">
    <property type="nucleotide sequence ID" value="NZ_JBCDNA010000003.1"/>
</dbReference>
<evidence type="ECO:0000256" key="4">
    <source>
        <dbReference type="SAM" id="MobiDB-lite"/>
    </source>
</evidence>
<dbReference type="PANTHER" id="PTHR35089:SF1">
    <property type="entry name" value="CHAPERONE PROTEIN SKP"/>
    <property type="match status" value="1"/>
</dbReference>
<feature type="region of interest" description="Disordered" evidence="4">
    <location>
        <begin position="166"/>
        <end position="198"/>
    </location>
</feature>
<dbReference type="EMBL" id="JBCDNA010000003">
    <property type="protein sequence ID" value="MEL4456833.1"/>
    <property type="molecule type" value="Genomic_DNA"/>
</dbReference>
<proteinExistence type="inferred from homology"/>
<name>A0ABU9L313_9FLAO</name>
<comment type="caution">
    <text evidence="5">The sequence shown here is derived from an EMBL/GenBank/DDBJ whole genome shotgun (WGS) entry which is preliminary data.</text>
</comment>
<evidence type="ECO:0000256" key="2">
    <source>
        <dbReference type="ARBA" id="ARBA00022729"/>
    </source>
</evidence>
<feature type="compositionally biased region" description="Low complexity" evidence="4">
    <location>
        <begin position="175"/>
        <end position="198"/>
    </location>
</feature>
<evidence type="ECO:0000256" key="3">
    <source>
        <dbReference type="SAM" id="Coils"/>
    </source>
</evidence>
<dbReference type="PANTHER" id="PTHR35089">
    <property type="entry name" value="CHAPERONE PROTEIN SKP"/>
    <property type="match status" value="1"/>
</dbReference>
<comment type="similarity">
    <text evidence="1">Belongs to the Skp family.</text>
</comment>
<evidence type="ECO:0000313" key="5">
    <source>
        <dbReference type="EMBL" id="MEL4456833.1"/>
    </source>
</evidence>
<gene>
    <name evidence="5" type="ORF">AABB81_13065</name>
</gene>
<sequence>MKKVAIVFSLMMLLTSCTQVKIAYVDVEEILKEYEGAIKAEEEMKEQSQLISQQLDQMASPLQQKIQEYQQNMDKLSASDRQKKEAELRQEQQMFQQRQQMAQQQVQAEGQRMYEKINSDIETFLADYGQSNGYTYILGSSMQTKSVLYGKESLNITDEVIEALNADFEEEAPAEETPTTEEVPVEETPATEESTPVN</sequence>
<dbReference type="Proteomes" id="UP001474120">
    <property type="component" value="Unassembled WGS sequence"/>
</dbReference>
<keyword evidence="3" id="KW-0175">Coiled coil</keyword>
<reference evidence="5 6" key="1">
    <citation type="submission" date="2024-04" db="EMBL/GenBank/DDBJ databases">
        <title>whole genome sequencing of Lutimonas vermicola strain IMCC1616.</title>
        <authorList>
            <person name="Bae S.S."/>
        </authorList>
    </citation>
    <scope>NUCLEOTIDE SEQUENCE [LARGE SCALE GENOMIC DNA]</scope>
    <source>
        <strain evidence="5 6">IMCC1616</strain>
    </source>
</reference>
<dbReference type="SUPFAM" id="SSF111384">
    <property type="entry name" value="OmpH-like"/>
    <property type="match status" value="1"/>
</dbReference>
<protein>
    <submittedName>
        <fullName evidence="5">OmpH family outer membrane protein</fullName>
    </submittedName>
</protein>
<dbReference type="InterPro" id="IPR024930">
    <property type="entry name" value="Skp_dom_sf"/>
</dbReference>
<dbReference type="Gene3D" id="3.30.910.20">
    <property type="entry name" value="Skp domain"/>
    <property type="match status" value="1"/>
</dbReference>
<evidence type="ECO:0000256" key="1">
    <source>
        <dbReference type="ARBA" id="ARBA00009091"/>
    </source>
</evidence>
<accession>A0ABU9L313</accession>
<feature type="coiled-coil region" evidence="3">
    <location>
        <begin position="24"/>
        <end position="86"/>
    </location>
</feature>
<keyword evidence="2" id="KW-0732">Signal</keyword>
<dbReference type="SMART" id="SM00935">
    <property type="entry name" value="OmpH"/>
    <property type="match status" value="1"/>
</dbReference>
<dbReference type="Pfam" id="PF03938">
    <property type="entry name" value="OmpH"/>
    <property type="match status" value="1"/>
</dbReference>
<keyword evidence="6" id="KW-1185">Reference proteome</keyword>